<dbReference type="Proteomes" id="UP000217334">
    <property type="component" value="Chromosome"/>
</dbReference>
<name>A0A250F5V4_CAPSP</name>
<proteinExistence type="predicted"/>
<dbReference type="AlphaFoldDB" id="A0A250F5V4"/>
<reference evidence="3" key="1">
    <citation type="submission" date="2017-06" db="EMBL/GenBank/DDBJ databases">
        <title>Capnocytophaga spp. assemblies.</title>
        <authorList>
            <person name="Gulvik C.A."/>
        </authorList>
    </citation>
    <scope>NUCLEOTIDE SEQUENCE [LARGE SCALE GENOMIC DNA]</scope>
    <source>
        <strain evidence="3">H4486</strain>
    </source>
</reference>
<protein>
    <submittedName>
        <fullName evidence="2">Uncharacterized protein</fullName>
    </submittedName>
</protein>
<dbReference type="RefSeq" id="WP_095902230.1">
    <property type="nucleotide sequence ID" value="NZ_CP022383.1"/>
</dbReference>
<gene>
    <name evidence="2" type="ORF">CGC59_12910</name>
</gene>
<evidence type="ECO:0000313" key="3">
    <source>
        <dbReference type="Proteomes" id="UP000217334"/>
    </source>
</evidence>
<feature type="signal peptide" evidence="1">
    <location>
        <begin position="1"/>
        <end position="18"/>
    </location>
</feature>
<evidence type="ECO:0000313" key="2">
    <source>
        <dbReference type="EMBL" id="ATA80519.1"/>
    </source>
</evidence>
<dbReference type="EMBL" id="CP022383">
    <property type="protein sequence ID" value="ATA80519.1"/>
    <property type="molecule type" value="Genomic_DNA"/>
</dbReference>
<evidence type="ECO:0000256" key="1">
    <source>
        <dbReference type="SAM" id="SignalP"/>
    </source>
</evidence>
<accession>A0A250F5V4</accession>
<keyword evidence="1" id="KW-0732">Signal</keyword>
<organism evidence="2 3">
    <name type="scientific">Capnocytophaga sputigena</name>
    <dbReference type="NCBI Taxonomy" id="1019"/>
    <lineage>
        <taxon>Bacteria</taxon>
        <taxon>Pseudomonadati</taxon>
        <taxon>Bacteroidota</taxon>
        <taxon>Flavobacteriia</taxon>
        <taxon>Flavobacteriales</taxon>
        <taxon>Flavobacteriaceae</taxon>
        <taxon>Capnocytophaga</taxon>
    </lineage>
</organism>
<sequence>MKLLLLFISIITTFALQAQPSYWPKHFGILHPIKGEKVPLEKVLIKPVTEPIEIFSENPIDTMPDSVRYALDEYGVKFSKSAKKGKVSVNQRAYWQSKEKGSLFVTDMQIYAMRHAAGEYKDDEPFWLSIKRPFKCWNCTFATGVIEKQGNSYIQWTREMAIKRLTPITTPKEAVVFLYLMEGVYPINDFSEVKKPVKIRVLLSKQEEEMEDYNRVYTPKICPTQVIQDEESFTVNLFYTTIMLEEEVYEVVYKLSRNGDYQVLSKQLIYEIPQDITGTVVD</sequence>
<feature type="chain" id="PRO_5012128672" evidence="1">
    <location>
        <begin position="19"/>
        <end position="282"/>
    </location>
</feature>